<evidence type="ECO:0000313" key="3">
    <source>
        <dbReference type="Proteomes" id="UP000238196"/>
    </source>
</evidence>
<dbReference type="AlphaFoldDB" id="A0A2S5KPG9"/>
<reference evidence="2 3" key="1">
    <citation type="submission" date="2018-02" db="EMBL/GenBank/DDBJ databases">
        <title>novel marine gammaproteobacteria from coastal saline agro ecosystem.</title>
        <authorList>
            <person name="Krishnan R."/>
            <person name="Ramesh Kumar N."/>
        </authorList>
    </citation>
    <scope>NUCLEOTIDE SEQUENCE [LARGE SCALE GENOMIC DNA]</scope>
    <source>
        <strain evidence="2 3">228</strain>
    </source>
</reference>
<proteinExistence type="predicted"/>
<comment type="caution">
    <text evidence="2">The sequence shown here is derived from an EMBL/GenBank/DDBJ whole genome shotgun (WGS) entry which is preliminary data.</text>
</comment>
<protein>
    <recommendedName>
        <fullName evidence="1">N-acetyltransferase domain-containing protein</fullName>
    </recommendedName>
</protein>
<dbReference type="Proteomes" id="UP000238196">
    <property type="component" value="Unassembled WGS sequence"/>
</dbReference>
<organism evidence="2 3">
    <name type="scientific">Proteobacteria bacterium 228</name>
    <dbReference type="NCBI Taxonomy" id="2083153"/>
    <lineage>
        <taxon>Bacteria</taxon>
        <taxon>Pseudomonadati</taxon>
        <taxon>Pseudomonadota</taxon>
    </lineage>
</organism>
<evidence type="ECO:0000259" key="1">
    <source>
        <dbReference type="PROSITE" id="PS51186"/>
    </source>
</evidence>
<evidence type="ECO:0000313" key="2">
    <source>
        <dbReference type="EMBL" id="PPC76630.1"/>
    </source>
</evidence>
<dbReference type="OrthoDB" id="7348753at2"/>
<dbReference type="Gene3D" id="3.40.630.30">
    <property type="match status" value="1"/>
</dbReference>
<dbReference type="PROSITE" id="PS51186">
    <property type="entry name" value="GNAT"/>
    <property type="match status" value="1"/>
</dbReference>
<feature type="domain" description="N-acetyltransferase" evidence="1">
    <location>
        <begin position="10"/>
        <end position="177"/>
    </location>
</feature>
<sequence>MSRAPLSSPPHIQTLNLSHLQAIITLHHEVRALLDPSLIAAETDDYFADHLARCGRIYGIFADDQTDRLVAYGVLGLPGLRDPNFGTDQGLSESELGQVAHIDGAAVTPDWRGLGLHRLLIRHREVKARDFGRTLLLSTAAPGNFYSLNNLLQCELQVRGVRQKFGGERFLLRKDLNQPVTAADDDGQWTDVQDAVAVTAALQRGCWGWQLRRADDDQTEILFAPPKRA</sequence>
<dbReference type="GO" id="GO:0016747">
    <property type="term" value="F:acyltransferase activity, transferring groups other than amino-acyl groups"/>
    <property type="evidence" value="ECO:0007669"/>
    <property type="project" value="InterPro"/>
</dbReference>
<dbReference type="InterPro" id="IPR000182">
    <property type="entry name" value="GNAT_dom"/>
</dbReference>
<dbReference type="Pfam" id="PF00583">
    <property type="entry name" value="Acetyltransf_1"/>
    <property type="match status" value="1"/>
</dbReference>
<name>A0A2S5KPG9_9PROT</name>
<accession>A0A2S5KPG9</accession>
<dbReference type="SUPFAM" id="SSF55729">
    <property type="entry name" value="Acyl-CoA N-acyltransferases (Nat)"/>
    <property type="match status" value="1"/>
</dbReference>
<gene>
    <name evidence="2" type="ORF">C4K68_14480</name>
</gene>
<dbReference type="InterPro" id="IPR016181">
    <property type="entry name" value="Acyl_CoA_acyltransferase"/>
</dbReference>
<dbReference type="EMBL" id="PRLP01000046">
    <property type="protein sequence ID" value="PPC76630.1"/>
    <property type="molecule type" value="Genomic_DNA"/>
</dbReference>